<evidence type="ECO:0000313" key="7">
    <source>
        <dbReference type="Proteomes" id="UP000198727"/>
    </source>
</evidence>
<keyword evidence="1" id="KW-0805">Transcription regulation</keyword>
<dbReference type="GO" id="GO:0000976">
    <property type="term" value="F:transcription cis-regulatory region binding"/>
    <property type="evidence" value="ECO:0007669"/>
    <property type="project" value="TreeGrafter"/>
</dbReference>
<evidence type="ECO:0000259" key="5">
    <source>
        <dbReference type="PROSITE" id="PS50977"/>
    </source>
</evidence>
<name>A0A1I5PTU6_9PSEU</name>
<accession>A0A1I5PTU6</accession>
<dbReference type="GO" id="GO:0045892">
    <property type="term" value="P:negative regulation of DNA-templated transcription"/>
    <property type="evidence" value="ECO:0007669"/>
    <property type="project" value="UniProtKB-ARBA"/>
</dbReference>
<proteinExistence type="predicted"/>
<reference evidence="7" key="1">
    <citation type="submission" date="2016-10" db="EMBL/GenBank/DDBJ databases">
        <authorList>
            <person name="Varghese N."/>
            <person name="Submissions S."/>
        </authorList>
    </citation>
    <scope>NUCLEOTIDE SEQUENCE [LARGE SCALE GENOMIC DNA]</scope>
    <source>
        <strain evidence="7">CGMCC 4.5579</strain>
    </source>
</reference>
<dbReference type="InterPro" id="IPR001647">
    <property type="entry name" value="HTH_TetR"/>
</dbReference>
<dbReference type="AlphaFoldDB" id="A0A1I5PTU6"/>
<dbReference type="Pfam" id="PF00440">
    <property type="entry name" value="TetR_N"/>
    <property type="match status" value="1"/>
</dbReference>
<dbReference type="PRINTS" id="PR00455">
    <property type="entry name" value="HTHTETR"/>
</dbReference>
<evidence type="ECO:0000313" key="6">
    <source>
        <dbReference type="EMBL" id="SFP37399.1"/>
    </source>
</evidence>
<evidence type="ECO:0000256" key="2">
    <source>
        <dbReference type="ARBA" id="ARBA00023125"/>
    </source>
</evidence>
<dbReference type="FunFam" id="1.10.10.60:FF:000141">
    <property type="entry name" value="TetR family transcriptional regulator"/>
    <property type="match status" value="1"/>
</dbReference>
<organism evidence="6 7">
    <name type="scientific">Amycolatopsis arida</name>
    <dbReference type="NCBI Taxonomy" id="587909"/>
    <lineage>
        <taxon>Bacteria</taxon>
        <taxon>Bacillati</taxon>
        <taxon>Actinomycetota</taxon>
        <taxon>Actinomycetes</taxon>
        <taxon>Pseudonocardiales</taxon>
        <taxon>Pseudonocardiaceae</taxon>
        <taxon>Amycolatopsis</taxon>
    </lineage>
</organism>
<evidence type="ECO:0000256" key="4">
    <source>
        <dbReference type="PROSITE-ProRule" id="PRU00335"/>
    </source>
</evidence>
<keyword evidence="2 4" id="KW-0238">DNA-binding</keyword>
<feature type="DNA-binding region" description="H-T-H motif" evidence="4">
    <location>
        <begin position="26"/>
        <end position="45"/>
    </location>
</feature>
<protein>
    <submittedName>
        <fullName evidence="6">DNA-binding transcriptional regulator, AcrR family</fullName>
    </submittedName>
</protein>
<dbReference type="PANTHER" id="PTHR30055:SF234">
    <property type="entry name" value="HTH-TYPE TRANSCRIPTIONAL REGULATOR BETI"/>
    <property type="match status" value="1"/>
</dbReference>
<dbReference type="InterPro" id="IPR009057">
    <property type="entry name" value="Homeodomain-like_sf"/>
</dbReference>
<dbReference type="EMBL" id="FOWW01000002">
    <property type="protein sequence ID" value="SFP37399.1"/>
    <property type="molecule type" value="Genomic_DNA"/>
</dbReference>
<evidence type="ECO:0000256" key="1">
    <source>
        <dbReference type="ARBA" id="ARBA00023015"/>
    </source>
</evidence>
<dbReference type="InterPro" id="IPR023772">
    <property type="entry name" value="DNA-bd_HTH_TetR-type_CS"/>
</dbReference>
<dbReference type="OrthoDB" id="3682047at2"/>
<sequence length="234" mass="25174">MGQDKASRILDAAESLLVGFGYRKVTVDEVARRAGVGKGTVYLYWPSKQELFAAVLTREAADLVIEHLAALRADPAEVRLHRSMRRSYLNVMRRPLARALYTGDHQLLGELASTSKIGVRFAAGKVENTVRYLDVLHDHGLLADDPAADPALPYRLSAAVVGAFHLEGTPAVGELDLADKADALATTLRRAFEPATEPAPAALEAAAAELADLYEEWWGELTEILPDGSTGASG</sequence>
<dbReference type="Gene3D" id="1.10.357.10">
    <property type="entry name" value="Tetracycline Repressor, domain 2"/>
    <property type="match status" value="1"/>
</dbReference>
<dbReference type="GO" id="GO:0003700">
    <property type="term" value="F:DNA-binding transcription factor activity"/>
    <property type="evidence" value="ECO:0007669"/>
    <property type="project" value="TreeGrafter"/>
</dbReference>
<dbReference type="PANTHER" id="PTHR30055">
    <property type="entry name" value="HTH-TYPE TRANSCRIPTIONAL REGULATOR RUTR"/>
    <property type="match status" value="1"/>
</dbReference>
<dbReference type="SUPFAM" id="SSF46689">
    <property type="entry name" value="Homeodomain-like"/>
    <property type="match status" value="1"/>
</dbReference>
<dbReference type="InterPro" id="IPR050109">
    <property type="entry name" value="HTH-type_TetR-like_transc_reg"/>
</dbReference>
<dbReference type="STRING" id="587909.SAMN05421810_102394"/>
<keyword evidence="3" id="KW-0804">Transcription</keyword>
<dbReference type="PROSITE" id="PS50977">
    <property type="entry name" value="HTH_TETR_2"/>
    <property type="match status" value="1"/>
</dbReference>
<feature type="domain" description="HTH tetR-type" evidence="5">
    <location>
        <begin position="3"/>
        <end position="63"/>
    </location>
</feature>
<dbReference type="Proteomes" id="UP000198727">
    <property type="component" value="Unassembled WGS sequence"/>
</dbReference>
<gene>
    <name evidence="6" type="ORF">SAMN05421810_102394</name>
</gene>
<dbReference type="PROSITE" id="PS01081">
    <property type="entry name" value="HTH_TETR_1"/>
    <property type="match status" value="1"/>
</dbReference>
<evidence type="ECO:0000256" key="3">
    <source>
        <dbReference type="ARBA" id="ARBA00023163"/>
    </source>
</evidence>
<keyword evidence="7" id="KW-1185">Reference proteome</keyword>